<proteinExistence type="predicted"/>
<dbReference type="RefSeq" id="WP_380867792.1">
    <property type="nucleotide sequence ID" value="NZ_JBHSJD010000015.1"/>
</dbReference>
<evidence type="ECO:0000313" key="2">
    <source>
        <dbReference type="EMBL" id="MFC5024542.1"/>
    </source>
</evidence>
<feature type="region of interest" description="Disordered" evidence="1">
    <location>
        <begin position="16"/>
        <end position="54"/>
    </location>
</feature>
<evidence type="ECO:0000313" key="3">
    <source>
        <dbReference type="Proteomes" id="UP001595829"/>
    </source>
</evidence>
<sequence length="110" mass="11781">RGPRSLRFTTITRSVANSKKLSDPESLRGATPEELEPLLAGMERRKSTSATGGGFMVRIPGGAAVFEAGNNAMEGGQYIMRDPLHRGPYVKIQMGKKVTRIPLAGNPTLG</sequence>
<dbReference type="Proteomes" id="UP001595829">
    <property type="component" value="Unassembled WGS sequence"/>
</dbReference>
<evidence type="ECO:0000256" key="1">
    <source>
        <dbReference type="SAM" id="MobiDB-lite"/>
    </source>
</evidence>
<comment type="caution">
    <text evidence="2">The sequence shown here is derived from an EMBL/GenBank/DDBJ whole genome shotgun (WGS) entry which is preliminary data.</text>
</comment>
<accession>A0ABV9XH20</accession>
<reference evidence="3" key="1">
    <citation type="journal article" date="2019" name="Int. J. Syst. Evol. Microbiol.">
        <title>The Global Catalogue of Microorganisms (GCM) 10K type strain sequencing project: providing services to taxonomists for standard genome sequencing and annotation.</title>
        <authorList>
            <consortium name="The Broad Institute Genomics Platform"/>
            <consortium name="The Broad Institute Genome Sequencing Center for Infectious Disease"/>
            <person name="Wu L."/>
            <person name="Ma J."/>
        </authorList>
    </citation>
    <scope>NUCLEOTIDE SEQUENCE [LARGE SCALE GENOMIC DNA]</scope>
    <source>
        <strain evidence="3">CGMCC 4.1648</strain>
    </source>
</reference>
<feature type="non-terminal residue" evidence="2">
    <location>
        <position position="1"/>
    </location>
</feature>
<dbReference type="EMBL" id="JBHSJD010000015">
    <property type="protein sequence ID" value="MFC5024542.1"/>
    <property type="molecule type" value="Genomic_DNA"/>
</dbReference>
<name>A0ABV9XH20_9ACTN</name>
<organism evidence="2 3">
    <name type="scientific">Streptomyces coeruleoprunus</name>
    <dbReference type="NCBI Taxonomy" id="285563"/>
    <lineage>
        <taxon>Bacteria</taxon>
        <taxon>Bacillati</taxon>
        <taxon>Actinomycetota</taxon>
        <taxon>Actinomycetes</taxon>
        <taxon>Kitasatosporales</taxon>
        <taxon>Streptomycetaceae</taxon>
        <taxon>Streptomyces</taxon>
    </lineage>
</organism>
<keyword evidence="3" id="KW-1185">Reference proteome</keyword>
<gene>
    <name evidence="2" type="ORF">ACFPM3_20675</name>
</gene>
<protein>
    <submittedName>
        <fullName evidence="2">Uncharacterized protein</fullName>
    </submittedName>
</protein>